<dbReference type="Pfam" id="PF00293">
    <property type="entry name" value="NUDIX"/>
    <property type="match status" value="1"/>
</dbReference>
<dbReference type="SUPFAM" id="SSF55811">
    <property type="entry name" value="Nudix"/>
    <property type="match status" value="1"/>
</dbReference>
<dbReference type="PANTHER" id="PTHR11839:SF18">
    <property type="entry name" value="NUDIX HYDROLASE DOMAIN-CONTAINING PROTEIN"/>
    <property type="match status" value="1"/>
</dbReference>
<organism evidence="4 5">
    <name type="scientific">Clostridium tetani</name>
    <dbReference type="NCBI Taxonomy" id="1513"/>
    <lineage>
        <taxon>Bacteria</taxon>
        <taxon>Bacillati</taxon>
        <taxon>Bacillota</taxon>
        <taxon>Clostridia</taxon>
        <taxon>Eubacteriales</taxon>
        <taxon>Clostridiaceae</taxon>
        <taxon>Clostridium</taxon>
    </lineage>
</organism>
<reference evidence="4 5" key="1">
    <citation type="submission" date="2018-06" db="EMBL/GenBank/DDBJ databases">
        <title>Genome conservation of Clostridium tetani.</title>
        <authorList>
            <person name="Bruggemann H."/>
            <person name="Popoff M.R."/>
        </authorList>
    </citation>
    <scope>NUCLEOTIDE SEQUENCE [LARGE SCALE GENOMIC DNA]</scope>
    <source>
        <strain evidence="4 5">2017.061</strain>
    </source>
</reference>
<evidence type="ECO:0000313" key="4">
    <source>
        <dbReference type="EMBL" id="RXI50628.1"/>
    </source>
</evidence>
<proteinExistence type="predicted"/>
<evidence type="ECO:0000256" key="1">
    <source>
        <dbReference type="ARBA" id="ARBA00001946"/>
    </source>
</evidence>
<name>A0A4Q0VEH2_CLOTA</name>
<protein>
    <submittedName>
        <fullName evidence="4">NUDIX hydrolase</fullName>
    </submittedName>
</protein>
<feature type="domain" description="Nudix hydrolase" evidence="3">
    <location>
        <begin position="30"/>
        <end position="163"/>
    </location>
</feature>
<keyword evidence="2 4" id="KW-0378">Hydrolase</keyword>
<evidence type="ECO:0000259" key="3">
    <source>
        <dbReference type="PROSITE" id="PS51462"/>
    </source>
</evidence>
<dbReference type="GO" id="GO:0016787">
    <property type="term" value="F:hydrolase activity"/>
    <property type="evidence" value="ECO:0007669"/>
    <property type="project" value="UniProtKB-KW"/>
</dbReference>
<dbReference type="CDD" id="cd03424">
    <property type="entry name" value="NUDIX_ADPRase_Nudt5_UGPPase_Nudt14"/>
    <property type="match status" value="1"/>
</dbReference>
<evidence type="ECO:0000256" key="2">
    <source>
        <dbReference type="ARBA" id="ARBA00022801"/>
    </source>
</evidence>
<dbReference type="GO" id="GO:0006753">
    <property type="term" value="P:nucleoside phosphate metabolic process"/>
    <property type="evidence" value="ECO:0007669"/>
    <property type="project" value="TreeGrafter"/>
</dbReference>
<dbReference type="InterPro" id="IPR000086">
    <property type="entry name" value="NUDIX_hydrolase_dom"/>
</dbReference>
<evidence type="ECO:0000313" key="5">
    <source>
        <dbReference type="Proteomes" id="UP000290921"/>
    </source>
</evidence>
<dbReference type="Proteomes" id="UP000290921">
    <property type="component" value="Unassembled WGS sequence"/>
</dbReference>
<comment type="caution">
    <text evidence="4">The sequence shown here is derived from an EMBL/GenBank/DDBJ whole genome shotgun (WGS) entry which is preliminary data.</text>
</comment>
<comment type="cofactor">
    <cofactor evidence="1">
        <name>Mg(2+)</name>
        <dbReference type="ChEBI" id="CHEBI:18420"/>
    </cofactor>
</comment>
<dbReference type="InterPro" id="IPR015797">
    <property type="entry name" value="NUDIX_hydrolase-like_dom_sf"/>
</dbReference>
<dbReference type="PROSITE" id="PS51462">
    <property type="entry name" value="NUDIX"/>
    <property type="match status" value="1"/>
</dbReference>
<accession>A0A4Q0VEH2</accession>
<gene>
    <name evidence="4" type="ORF">DP130_01260</name>
</gene>
<dbReference type="AlphaFoldDB" id="A0A4Q0VEH2"/>
<dbReference type="GO" id="GO:0019693">
    <property type="term" value="P:ribose phosphate metabolic process"/>
    <property type="evidence" value="ECO:0007669"/>
    <property type="project" value="TreeGrafter"/>
</dbReference>
<dbReference type="Gene3D" id="3.90.79.10">
    <property type="entry name" value="Nucleoside Triphosphate Pyrophosphohydrolase"/>
    <property type="match status" value="1"/>
</dbReference>
<dbReference type="PANTHER" id="PTHR11839">
    <property type="entry name" value="UDP/ADP-SUGAR PYROPHOSPHATASE"/>
    <property type="match status" value="1"/>
</dbReference>
<dbReference type="EMBL" id="QMAP01000001">
    <property type="protein sequence ID" value="RXI50628.1"/>
    <property type="molecule type" value="Genomic_DNA"/>
</dbReference>
<sequence>MIFMSERLVYSGWLKLYKRLIGNKEYEILKNHDAVSTIVLNEFDEILLVKQFRPSVMRETLEIPAGVLDITGEPEESCIIRELEEETALKVEKNNLQRIVSYKPILGFSASNMTIFKTRIKKEDFNSSKIKDVDVTEGIWLSFEELEDKINSGEIVDDKTIMSYFHLKSSN</sequence>